<feature type="signal peptide" evidence="1">
    <location>
        <begin position="1"/>
        <end position="19"/>
    </location>
</feature>
<sequence length="40" mass="4536">MLLIAVVAFEQWMLGTAYAESSHPHAKPIPLPHTCQYLDR</sequence>
<name>I3SFI4_MEDTR</name>
<evidence type="ECO:0000256" key="1">
    <source>
        <dbReference type="SAM" id="SignalP"/>
    </source>
</evidence>
<evidence type="ECO:0008006" key="3">
    <source>
        <dbReference type="Google" id="ProtNLM"/>
    </source>
</evidence>
<keyword evidence="1" id="KW-0732">Signal</keyword>
<organism evidence="2">
    <name type="scientific">Medicago truncatula</name>
    <name type="common">Barrel medic</name>
    <name type="synonym">Medicago tribuloides</name>
    <dbReference type="NCBI Taxonomy" id="3880"/>
    <lineage>
        <taxon>Eukaryota</taxon>
        <taxon>Viridiplantae</taxon>
        <taxon>Streptophyta</taxon>
        <taxon>Embryophyta</taxon>
        <taxon>Tracheophyta</taxon>
        <taxon>Spermatophyta</taxon>
        <taxon>Magnoliopsida</taxon>
        <taxon>eudicotyledons</taxon>
        <taxon>Gunneridae</taxon>
        <taxon>Pentapetalae</taxon>
        <taxon>rosids</taxon>
        <taxon>fabids</taxon>
        <taxon>Fabales</taxon>
        <taxon>Fabaceae</taxon>
        <taxon>Papilionoideae</taxon>
        <taxon>50 kb inversion clade</taxon>
        <taxon>NPAAA clade</taxon>
        <taxon>Hologalegina</taxon>
        <taxon>IRL clade</taxon>
        <taxon>Trifolieae</taxon>
        <taxon>Medicago</taxon>
    </lineage>
</organism>
<dbReference type="EMBL" id="BT139231">
    <property type="protein sequence ID" value="AFK39026.1"/>
    <property type="molecule type" value="mRNA"/>
</dbReference>
<accession>I3SFI4</accession>
<feature type="chain" id="PRO_5003679231" description="Transmembrane protein" evidence="1">
    <location>
        <begin position="20"/>
        <end position="40"/>
    </location>
</feature>
<proteinExistence type="evidence at transcript level"/>
<dbReference type="AlphaFoldDB" id="I3SFI4"/>
<reference evidence="2" key="1">
    <citation type="submission" date="2012-05" db="EMBL/GenBank/DDBJ databases">
        <authorList>
            <person name="Krishnakumar V."/>
            <person name="Cheung F."/>
            <person name="Xiao Y."/>
            <person name="Chan A."/>
            <person name="Moskal W.A."/>
            <person name="Town C.D."/>
        </authorList>
    </citation>
    <scope>NUCLEOTIDE SEQUENCE</scope>
</reference>
<protein>
    <recommendedName>
        <fullName evidence="3">Transmembrane protein</fullName>
    </recommendedName>
</protein>
<evidence type="ECO:0000313" key="2">
    <source>
        <dbReference type="EMBL" id="AFK39026.1"/>
    </source>
</evidence>